<protein>
    <submittedName>
        <fullName evidence="1">Uncharacterized protein</fullName>
    </submittedName>
</protein>
<name>A0A6J5MAG4_9CAUD</name>
<reference evidence="1" key="1">
    <citation type="submission" date="2020-04" db="EMBL/GenBank/DDBJ databases">
        <authorList>
            <person name="Chiriac C."/>
            <person name="Salcher M."/>
            <person name="Ghai R."/>
            <person name="Kavagutti S V."/>
        </authorList>
    </citation>
    <scope>NUCLEOTIDE SEQUENCE</scope>
</reference>
<dbReference type="EMBL" id="LR796416">
    <property type="protein sequence ID" value="CAB4143121.1"/>
    <property type="molecule type" value="Genomic_DNA"/>
</dbReference>
<accession>A0A6J5MAG4</accession>
<proteinExistence type="predicted"/>
<evidence type="ECO:0000313" key="1">
    <source>
        <dbReference type="EMBL" id="CAB4143121.1"/>
    </source>
</evidence>
<organism evidence="1">
    <name type="scientific">uncultured Caudovirales phage</name>
    <dbReference type="NCBI Taxonomy" id="2100421"/>
    <lineage>
        <taxon>Viruses</taxon>
        <taxon>Duplodnaviria</taxon>
        <taxon>Heunggongvirae</taxon>
        <taxon>Uroviricota</taxon>
        <taxon>Caudoviricetes</taxon>
        <taxon>Peduoviridae</taxon>
        <taxon>Maltschvirus</taxon>
        <taxon>Maltschvirus maltsch</taxon>
    </lineage>
</organism>
<sequence length="76" mass="8653">MSIRTIPIGVVQLMAEIDTAVDYHTEDGAGLVFCNGCEARMEMKWYEGKRLDKPEDLTHKQDCPVIWARHVLGLHL</sequence>
<gene>
    <name evidence="1" type="ORF">UFOVP435_64</name>
</gene>